<dbReference type="Proteomes" id="UP000237246">
    <property type="component" value="Unassembled WGS sequence"/>
</dbReference>
<gene>
    <name evidence="1" type="ORF">CIB84_002415</name>
</gene>
<dbReference type="EMBL" id="PPHD01002819">
    <property type="protein sequence ID" value="POI33831.1"/>
    <property type="molecule type" value="Genomic_DNA"/>
</dbReference>
<keyword evidence="2" id="KW-1185">Reference proteome</keyword>
<proteinExistence type="predicted"/>
<protein>
    <submittedName>
        <fullName evidence="1">Uncharacterized protein</fullName>
    </submittedName>
</protein>
<name>A0A2P4TBU5_BAMTH</name>
<accession>A0A2P4TBU5</accession>
<evidence type="ECO:0000313" key="2">
    <source>
        <dbReference type="Proteomes" id="UP000237246"/>
    </source>
</evidence>
<dbReference type="AlphaFoldDB" id="A0A2P4TBU5"/>
<evidence type="ECO:0000313" key="1">
    <source>
        <dbReference type="EMBL" id="POI33831.1"/>
    </source>
</evidence>
<reference evidence="1 2" key="1">
    <citation type="submission" date="2018-01" db="EMBL/GenBank/DDBJ databases">
        <title>Comparison of the Chinese Bamboo Partridge and Red Junglefowl genome sequences highlights the importance of demography in genome evolution.</title>
        <authorList>
            <person name="Tiley G.P."/>
            <person name="Kimball R.T."/>
            <person name="Braun E.L."/>
            <person name="Burleigh J.G."/>
        </authorList>
    </citation>
    <scope>NUCLEOTIDE SEQUENCE [LARGE SCALE GENOMIC DNA]</scope>
    <source>
        <strain evidence="1">RTK389</strain>
        <tissue evidence="1">Blood</tissue>
    </source>
</reference>
<comment type="caution">
    <text evidence="1">The sequence shown here is derived from an EMBL/GenBank/DDBJ whole genome shotgun (WGS) entry which is preliminary data.</text>
</comment>
<organism evidence="1 2">
    <name type="scientific">Bambusicola thoracicus</name>
    <name type="common">Chinese bamboo-partridge</name>
    <name type="synonym">Perdix thoracica</name>
    <dbReference type="NCBI Taxonomy" id="9083"/>
    <lineage>
        <taxon>Eukaryota</taxon>
        <taxon>Metazoa</taxon>
        <taxon>Chordata</taxon>
        <taxon>Craniata</taxon>
        <taxon>Vertebrata</taxon>
        <taxon>Euteleostomi</taxon>
        <taxon>Archelosauria</taxon>
        <taxon>Archosauria</taxon>
        <taxon>Dinosauria</taxon>
        <taxon>Saurischia</taxon>
        <taxon>Theropoda</taxon>
        <taxon>Coelurosauria</taxon>
        <taxon>Aves</taxon>
        <taxon>Neognathae</taxon>
        <taxon>Galloanserae</taxon>
        <taxon>Galliformes</taxon>
        <taxon>Phasianidae</taxon>
        <taxon>Perdicinae</taxon>
        <taxon>Bambusicola</taxon>
    </lineage>
</organism>
<sequence>MNPHPAVLQPHSLTVVKFHGEGAGCDVQLSRAPALLGALSTATQSSCRRGVWGDSSSTQHCTPCCASHCS</sequence>